<reference evidence="2 3" key="1">
    <citation type="submission" date="2020-03" db="EMBL/GenBank/DDBJ databases">
        <title>Draft Genome Sequence of 2-Methylisoborneol Producing Pseudanabaena yagii Strain GIHE-NHR1 Isolated from North Han River in South Korea.</title>
        <authorList>
            <person name="Jeong J."/>
        </authorList>
    </citation>
    <scope>NUCLEOTIDE SEQUENCE [LARGE SCALE GENOMIC DNA]</scope>
    <source>
        <strain evidence="2 3">GIHE-NHR1</strain>
    </source>
</reference>
<feature type="compositionally biased region" description="Polar residues" evidence="1">
    <location>
        <begin position="49"/>
        <end position="58"/>
    </location>
</feature>
<protein>
    <recommendedName>
        <fullName evidence="4">EF-hand domain-containing protein</fullName>
    </recommendedName>
</protein>
<feature type="region of interest" description="Disordered" evidence="1">
    <location>
        <begin position="103"/>
        <end position="135"/>
    </location>
</feature>
<keyword evidence="3" id="KW-1185">Reference proteome</keyword>
<proteinExistence type="predicted"/>
<organism evidence="2 3">
    <name type="scientific">Pseudanabaena yagii GIHE-NHR1</name>
    <dbReference type="NCBI Taxonomy" id="2722753"/>
    <lineage>
        <taxon>Bacteria</taxon>
        <taxon>Bacillati</taxon>
        <taxon>Cyanobacteriota</taxon>
        <taxon>Cyanophyceae</taxon>
        <taxon>Pseudanabaenales</taxon>
        <taxon>Pseudanabaenaceae</taxon>
        <taxon>Pseudanabaena</taxon>
        <taxon>Pseudanabaena yagii</taxon>
    </lineage>
</organism>
<feature type="region of interest" description="Disordered" evidence="1">
    <location>
        <begin position="42"/>
        <end position="65"/>
    </location>
</feature>
<dbReference type="EMBL" id="JAAVJL010000005">
    <property type="protein sequence ID" value="NMF61084.1"/>
    <property type="molecule type" value="Genomic_DNA"/>
</dbReference>
<dbReference type="Proteomes" id="UP000738376">
    <property type="component" value="Unassembled WGS sequence"/>
</dbReference>
<evidence type="ECO:0000256" key="1">
    <source>
        <dbReference type="SAM" id="MobiDB-lite"/>
    </source>
</evidence>
<comment type="caution">
    <text evidence="2">The sequence shown here is derived from an EMBL/GenBank/DDBJ whole genome shotgun (WGS) entry which is preliminary data.</text>
</comment>
<gene>
    <name evidence="2" type="ORF">HC246_24415</name>
</gene>
<evidence type="ECO:0000313" key="2">
    <source>
        <dbReference type="EMBL" id="NMF61084.1"/>
    </source>
</evidence>
<evidence type="ECO:0008006" key="4">
    <source>
        <dbReference type="Google" id="ProtNLM"/>
    </source>
</evidence>
<accession>A0ABX1LY30</accession>
<sequence>MVFIQASEASQANVQQLAIAQTTIEALAELLRQLLAKQEEQLQEKDGNKQQPESSGFSDTEWDRVSQQWDRDIMDDWWRRYQAAPDRSANSETSQALAVTLHSPRDKDDPDLAMLPNSPIQPSPLSGSNLPSLPQSSQATLPVLVEQNYINLDWRDFPKIELAELLRRDLDGDGITDIDELRMGLNPRSIDTDGDGISDRDELGRSNPLLFDDFRQQVMAAVSVALVAKLGVDGKYEAENYCIQSQDNFYEISNLEGEAIAKFELQSDRAVFTVDRTTVNQQIDFTKTAFKTTTVDMASLTPNQGYLAAVDKLGDLAPAGARGVVVVENVLNETGQESFKGEYYNFQRNKDGDIAIVNNHTGEDILRTTQGKISLNAMTPTDLNNFQQAFQRMNLPQPALEQSSPVSPDLER</sequence>
<name>A0ABX1LY30_9CYAN</name>
<dbReference type="RefSeq" id="WP_169366027.1">
    <property type="nucleotide sequence ID" value="NZ_JAAVJL010000005.1"/>
</dbReference>
<evidence type="ECO:0000313" key="3">
    <source>
        <dbReference type="Proteomes" id="UP000738376"/>
    </source>
</evidence>
<feature type="compositionally biased region" description="Low complexity" evidence="1">
    <location>
        <begin position="123"/>
        <end position="135"/>
    </location>
</feature>